<dbReference type="Gene3D" id="1.10.3090.10">
    <property type="entry name" value="cca-adding enzyme, domain 2"/>
    <property type="match status" value="1"/>
</dbReference>
<dbReference type="Gene3D" id="3.30.460.10">
    <property type="entry name" value="Beta Polymerase, domain 2"/>
    <property type="match status" value="1"/>
</dbReference>
<evidence type="ECO:0000313" key="14">
    <source>
        <dbReference type="EMBL" id="ANF58545.1"/>
    </source>
</evidence>
<keyword evidence="6" id="KW-0547">Nucleotide-binding</keyword>
<dbReference type="InterPro" id="IPR043519">
    <property type="entry name" value="NT_sf"/>
</dbReference>
<dbReference type="PIRSF" id="PIRSF000813">
    <property type="entry name" value="CCA_bact"/>
    <property type="match status" value="1"/>
</dbReference>
<dbReference type="SUPFAM" id="SSF81891">
    <property type="entry name" value="Poly A polymerase C-terminal region-like"/>
    <property type="match status" value="1"/>
</dbReference>
<evidence type="ECO:0000256" key="6">
    <source>
        <dbReference type="ARBA" id="ARBA00022741"/>
    </source>
</evidence>
<keyword evidence="5" id="KW-0479">Metal-binding</keyword>
<dbReference type="InterPro" id="IPR032828">
    <property type="entry name" value="PolyA_RNA-bd"/>
</dbReference>
<dbReference type="KEGG" id="haa:A5892_14575"/>
<dbReference type="GO" id="GO:0004810">
    <property type="term" value="F:CCA tRNA nucleotidyltransferase activity"/>
    <property type="evidence" value="ECO:0007669"/>
    <property type="project" value="InterPro"/>
</dbReference>
<evidence type="ECO:0000256" key="8">
    <source>
        <dbReference type="ARBA" id="ARBA00022840"/>
    </source>
</evidence>
<gene>
    <name evidence="14" type="ORF">A5892_14575</name>
</gene>
<accession>A0A172YHT3</accession>
<dbReference type="SUPFAM" id="SSF81301">
    <property type="entry name" value="Nucleotidyltransferase"/>
    <property type="match status" value="1"/>
</dbReference>
<keyword evidence="10 11" id="KW-0694">RNA-binding</keyword>
<name>A0A172YHT3_9GAMM</name>
<dbReference type="Pfam" id="PF01743">
    <property type="entry name" value="PolyA_pol"/>
    <property type="match status" value="1"/>
</dbReference>
<dbReference type="AlphaFoldDB" id="A0A172YHT3"/>
<evidence type="ECO:0000256" key="9">
    <source>
        <dbReference type="ARBA" id="ARBA00022842"/>
    </source>
</evidence>
<sequence>MSASGARATEGLEVYLVGGAVRDALLGYPFVERDWVVVGATVDEMIARGFRPVGRDFPVFLHPETHEEYALARTERKSGHGYSGFVVHASPEVTLEQDLERRDLTINAMARSADGSLVDPFGGARDLAARRLRHIGDAFAEDPLRVLRVARFLARYAHLGFHLDDRTGALLASMVAQGELAHLVPERVWKESEKALGERTPSAYFTLLERCGALAVWFPELAAAARLEDALARLDAVVAGGLEAVEDRWAALVLDLDEDEQARLAERLKLPNLPRERARLLSFSVARLAVDSNAEAMLEWCEGIDLWRRPDRLAPLLALIELAAPGLPLARLDEAARAAQAVSPRQLVAAGVKGAEIGARLREARGEAIRRSLGG</sequence>
<evidence type="ECO:0000256" key="4">
    <source>
        <dbReference type="ARBA" id="ARBA00022695"/>
    </source>
</evidence>
<evidence type="ECO:0000256" key="1">
    <source>
        <dbReference type="ARBA" id="ARBA00001946"/>
    </source>
</evidence>
<organism evidence="14 15">
    <name type="scientific">Halotalea alkalilenta</name>
    <dbReference type="NCBI Taxonomy" id="376489"/>
    <lineage>
        <taxon>Bacteria</taxon>
        <taxon>Pseudomonadati</taxon>
        <taxon>Pseudomonadota</taxon>
        <taxon>Gammaproteobacteria</taxon>
        <taxon>Oceanospirillales</taxon>
        <taxon>Halomonadaceae</taxon>
        <taxon>Halotalea</taxon>
    </lineage>
</organism>
<proteinExistence type="inferred from homology"/>
<dbReference type="PANTHER" id="PTHR47545">
    <property type="entry name" value="MULTIFUNCTIONAL CCA PROTEIN"/>
    <property type="match status" value="1"/>
</dbReference>
<keyword evidence="2 11" id="KW-0808">Transferase</keyword>
<feature type="domain" description="tRNA nucleotidyltransferase/poly(A) polymerase RNA and SrmB- binding" evidence="13">
    <location>
        <begin position="160"/>
        <end position="223"/>
    </location>
</feature>
<dbReference type="GO" id="GO:0003723">
    <property type="term" value="F:RNA binding"/>
    <property type="evidence" value="ECO:0007669"/>
    <property type="project" value="UniProtKB-KW"/>
</dbReference>
<evidence type="ECO:0000256" key="5">
    <source>
        <dbReference type="ARBA" id="ARBA00022723"/>
    </source>
</evidence>
<dbReference type="InterPro" id="IPR050124">
    <property type="entry name" value="tRNA_CCA-adding_enzyme"/>
</dbReference>
<keyword evidence="3" id="KW-0819">tRNA processing</keyword>
<keyword evidence="8" id="KW-0067">ATP-binding</keyword>
<evidence type="ECO:0000256" key="7">
    <source>
        <dbReference type="ARBA" id="ARBA00022800"/>
    </source>
</evidence>
<dbReference type="InterPro" id="IPR002646">
    <property type="entry name" value="PolA_pol_head_dom"/>
</dbReference>
<dbReference type="STRING" id="376489.A5892_14575"/>
<protein>
    <submittedName>
        <fullName evidence="14">Polynucleotide adenylyltransferase</fullName>
    </submittedName>
</protein>
<evidence type="ECO:0000259" key="12">
    <source>
        <dbReference type="Pfam" id="PF01743"/>
    </source>
</evidence>
<dbReference type="GO" id="GO:0046872">
    <property type="term" value="F:metal ion binding"/>
    <property type="evidence" value="ECO:0007669"/>
    <property type="project" value="UniProtKB-KW"/>
</dbReference>
<keyword evidence="4 14" id="KW-0548">Nucleotidyltransferase</keyword>
<keyword evidence="7" id="KW-0692">RNA repair</keyword>
<dbReference type="GO" id="GO:0005524">
    <property type="term" value="F:ATP binding"/>
    <property type="evidence" value="ECO:0007669"/>
    <property type="project" value="UniProtKB-KW"/>
</dbReference>
<dbReference type="GO" id="GO:0001680">
    <property type="term" value="P:tRNA 3'-terminal CCA addition"/>
    <property type="evidence" value="ECO:0007669"/>
    <property type="project" value="InterPro"/>
</dbReference>
<dbReference type="InterPro" id="IPR012006">
    <property type="entry name" value="CCA_bact"/>
</dbReference>
<evidence type="ECO:0000256" key="11">
    <source>
        <dbReference type="RuleBase" id="RU003953"/>
    </source>
</evidence>
<evidence type="ECO:0000313" key="15">
    <source>
        <dbReference type="Proteomes" id="UP000077875"/>
    </source>
</evidence>
<dbReference type="CDD" id="cd05398">
    <property type="entry name" value="NT_ClassII-CCAase"/>
    <property type="match status" value="1"/>
</dbReference>
<dbReference type="PANTHER" id="PTHR47545:SF1">
    <property type="entry name" value="MULTIFUNCTIONAL CCA PROTEIN"/>
    <property type="match status" value="1"/>
</dbReference>
<evidence type="ECO:0000256" key="10">
    <source>
        <dbReference type="ARBA" id="ARBA00022884"/>
    </source>
</evidence>
<dbReference type="EMBL" id="CP015243">
    <property type="protein sequence ID" value="ANF58545.1"/>
    <property type="molecule type" value="Genomic_DNA"/>
</dbReference>
<evidence type="ECO:0000256" key="2">
    <source>
        <dbReference type="ARBA" id="ARBA00022679"/>
    </source>
</evidence>
<dbReference type="Pfam" id="PF12627">
    <property type="entry name" value="PolyA_pol_RNAbd"/>
    <property type="match status" value="1"/>
</dbReference>
<comment type="similarity">
    <text evidence="11">Belongs to the tRNA nucleotidyltransferase/poly(A) polymerase family.</text>
</comment>
<dbReference type="GO" id="GO:0042245">
    <property type="term" value="P:RNA repair"/>
    <property type="evidence" value="ECO:0007669"/>
    <property type="project" value="UniProtKB-KW"/>
</dbReference>
<keyword evidence="15" id="KW-1185">Reference proteome</keyword>
<comment type="cofactor">
    <cofactor evidence="1">
        <name>Mg(2+)</name>
        <dbReference type="ChEBI" id="CHEBI:18420"/>
    </cofactor>
</comment>
<evidence type="ECO:0000259" key="13">
    <source>
        <dbReference type="Pfam" id="PF12627"/>
    </source>
</evidence>
<dbReference type="RefSeq" id="WP_064123412.1">
    <property type="nucleotide sequence ID" value="NZ_CP015243.1"/>
</dbReference>
<evidence type="ECO:0000256" key="3">
    <source>
        <dbReference type="ARBA" id="ARBA00022694"/>
    </source>
</evidence>
<reference evidence="14 15" key="1">
    <citation type="submission" date="2016-04" db="EMBL/GenBank/DDBJ databases">
        <title>Complete Genome Sequence of Halotalea alkalilenta IHB B 13600.</title>
        <authorList>
            <person name="Swarnkar M.K."/>
            <person name="Sharma A."/>
            <person name="Kaushal K."/>
            <person name="Soni R."/>
            <person name="Rana S."/>
            <person name="Singh A.K."/>
            <person name="Gulati A."/>
        </authorList>
    </citation>
    <scope>NUCLEOTIDE SEQUENCE [LARGE SCALE GENOMIC DNA]</scope>
    <source>
        <strain evidence="14 15">IHB B 13600</strain>
    </source>
</reference>
<keyword evidence="9" id="KW-0460">Magnesium</keyword>
<dbReference type="Proteomes" id="UP000077875">
    <property type="component" value="Chromosome"/>
</dbReference>
<feature type="domain" description="Poly A polymerase head" evidence="12">
    <location>
        <begin position="14"/>
        <end position="133"/>
    </location>
</feature>